<dbReference type="InterPro" id="IPR015943">
    <property type="entry name" value="WD40/YVTN_repeat-like_dom_sf"/>
</dbReference>
<feature type="region of interest" description="Disordered" evidence="6">
    <location>
        <begin position="485"/>
        <end position="505"/>
    </location>
</feature>
<feature type="compositionally biased region" description="Low complexity" evidence="6">
    <location>
        <begin position="490"/>
        <end position="500"/>
    </location>
</feature>
<dbReference type="PROSITE" id="PS50294">
    <property type="entry name" value="WD_REPEATS_REGION"/>
    <property type="match status" value="4"/>
</dbReference>
<dbReference type="InParanoid" id="A0A067MKM9"/>
<dbReference type="PANTHER" id="PTHR19865:SF0">
    <property type="entry name" value="U3 SMALL NUCLEOLAR RNA-INTERACTING PROTEIN 2"/>
    <property type="match status" value="1"/>
</dbReference>
<feature type="compositionally biased region" description="Acidic residues" evidence="6">
    <location>
        <begin position="34"/>
        <end position="50"/>
    </location>
</feature>
<evidence type="ECO:0000256" key="4">
    <source>
        <dbReference type="ARBA" id="ARBA00023242"/>
    </source>
</evidence>
<dbReference type="EMBL" id="KL198050">
    <property type="protein sequence ID" value="KDQ12417.1"/>
    <property type="molecule type" value="Genomic_DNA"/>
</dbReference>
<evidence type="ECO:0000256" key="1">
    <source>
        <dbReference type="ARBA" id="ARBA00004123"/>
    </source>
</evidence>
<dbReference type="STRING" id="930990.A0A067MKM9"/>
<dbReference type="SUPFAM" id="SSF50978">
    <property type="entry name" value="WD40 repeat-like"/>
    <property type="match status" value="1"/>
</dbReference>
<evidence type="ECO:0000313" key="8">
    <source>
        <dbReference type="Proteomes" id="UP000027195"/>
    </source>
</evidence>
<dbReference type="FunFam" id="2.130.10.10:FF:000899">
    <property type="entry name" value="Chromosome 15, whole genome shotgun sequence"/>
    <property type="match status" value="1"/>
</dbReference>
<dbReference type="Gene3D" id="2.130.10.10">
    <property type="entry name" value="YVTN repeat-like/Quinoprotein amine dehydrogenase"/>
    <property type="match status" value="2"/>
</dbReference>
<evidence type="ECO:0000313" key="7">
    <source>
        <dbReference type="EMBL" id="KDQ12417.1"/>
    </source>
</evidence>
<evidence type="ECO:0000256" key="2">
    <source>
        <dbReference type="ARBA" id="ARBA00022574"/>
    </source>
</evidence>
<feature type="compositionally biased region" description="Acidic residues" evidence="6">
    <location>
        <begin position="58"/>
        <end position="67"/>
    </location>
</feature>
<dbReference type="SMART" id="SM00320">
    <property type="entry name" value="WD40"/>
    <property type="match status" value="6"/>
</dbReference>
<feature type="repeat" description="WD" evidence="5">
    <location>
        <begin position="244"/>
        <end position="277"/>
    </location>
</feature>
<keyword evidence="8" id="KW-1185">Reference proteome</keyword>
<dbReference type="InterPro" id="IPR001680">
    <property type="entry name" value="WD40_rpt"/>
</dbReference>
<dbReference type="PROSITE" id="PS00678">
    <property type="entry name" value="WD_REPEATS_1"/>
    <property type="match status" value="2"/>
</dbReference>
<sequence>MPDPFFSSAKHKKRKLRPDTTHKPRKRISKRDEELDSAATDDDAGNIDDLDLAHSEPDENESGDEYTNETPAEKRLRLAQIYLDSVKKGLAGGEYDAADIDRDLIGARLKQDVLEHSGKIHLRLADLLPPSEPAFLRTKGHRLPITCTTVSEDGAFLFTASKEGSIIQWNITTGQQIALFPKIRSSSEKGKGKAKAGAAEEIRGHTDEIWSLAISSDGKYLASGGKDKKVIIWDLPDMKWRHTFAGHKDSVSALAFRKGTHQLYSASYDRTLKLWDLAVMGYVETLFGHQDVVTSLDALRAETALSSGARDKTVRFWKIVDESQLVFRGGGRSKIRDVLEGAMDAMDEDAEQQQQQPREAARYMEGSIDCVAMLDESTFVSGGDSGSICLWSTAKKKPLFTEAIAHGLDEKHSSTEGLILIPRWITSLAALRYSDLFASGSWDGLIRLWKVDSSARSFSPVRAIPAPGFINSLQFIHPLTTALGGASWTGARSSESGSGSRENERDIVLVAGTSQEPRLGRWMRLKGDGVRNGALVLALTRTAPP</sequence>
<protein>
    <submittedName>
        <fullName evidence="7">Uncharacterized protein</fullName>
    </submittedName>
</protein>
<evidence type="ECO:0000256" key="5">
    <source>
        <dbReference type="PROSITE-ProRule" id="PRU00221"/>
    </source>
</evidence>
<feature type="repeat" description="WD" evidence="5">
    <location>
        <begin position="286"/>
        <end position="327"/>
    </location>
</feature>
<organism evidence="7 8">
    <name type="scientific">Botryobasidium botryosum (strain FD-172 SS1)</name>
    <dbReference type="NCBI Taxonomy" id="930990"/>
    <lineage>
        <taxon>Eukaryota</taxon>
        <taxon>Fungi</taxon>
        <taxon>Dikarya</taxon>
        <taxon>Basidiomycota</taxon>
        <taxon>Agaricomycotina</taxon>
        <taxon>Agaricomycetes</taxon>
        <taxon>Cantharellales</taxon>
        <taxon>Botryobasidiaceae</taxon>
        <taxon>Botryobasidium</taxon>
    </lineage>
</organism>
<dbReference type="InterPro" id="IPR036322">
    <property type="entry name" value="WD40_repeat_dom_sf"/>
</dbReference>
<comment type="subcellular location">
    <subcellularLocation>
        <location evidence="1">Nucleus</location>
    </subcellularLocation>
</comment>
<dbReference type="FunCoup" id="A0A067MKM9">
    <property type="interactions" value="621"/>
</dbReference>
<dbReference type="AlphaFoldDB" id="A0A067MKM9"/>
<evidence type="ECO:0000256" key="6">
    <source>
        <dbReference type="SAM" id="MobiDB-lite"/>
    </source>
</evidence>
<feature type="repeat" description="WD" evidence="5">
    <location>
        <begin position="138"/>
        <end position="179"/>
    </location>
</feature>
<dbReference type="Pfam" id="PF00400">
    <property type="entry name" value="WD40"/>
    <property type="match status" value="5"/>
</dbReference>
<keyword evidence="4" id="KW-0539">Nucleus</keyword>
<dbReference type="GO" id="GO:0032040">
    <property type="term" value="C:small-subunit processome"/>
    <property type="evidence" value="ECO:0007669"/>
    <property type="project" value="TreeGrafter"/>
</dbReference>
<feature type="repeat" description="WD" evidence="5">
    <location>
        <begin position="425"/>
        <end position="459"/>
    </location>
</feature>
<dbReference type="PANTHER" id="PTHR19865">
    <property type="entry name" value="U3 SMALL NUCLEOLAR RNA INTERACTING PROTEIN 2"/>
    <property type="match status" value="1"/>
</dbReference>
<feature type="region of interest" description="Disordered" evidence="6">
    <location>
        <begin position="1"/>
        <end position="71"/>
    </location>
</feature>
<dbReference type="GO" id="GO:0034511">
    <property type="term" value="F:U3 snoRNA binding"/>
    <property type="evidence" value="ECO:0007669"/>
    <property type="project" value="InterPro"/>
</dbReference>
<proteinExistence type="predicted"/>
<feature type="repeat" description="WD" evidence="5">
    <location>
        <begin position="202"/>
        <end position="243"/>
    </location>
</feature>
<keyword evidence="3" id="KW-0677">Repeat</keyword>
<dbReference type="InterPro" id="IPR019775">
    <property type="entry name" value="WD40_repeat_CS"/>
</dbReference>
<gene>
    <name evidence="7" type="ORF">BOTBODRAFT_112892</name>
</gene>
<dbReference type="Proteomes" id="UP000027195">
    <property type="component" value="Unassembled WGS sequence"/>
</dbReference>
<dbReference type="OrthoDB" id="189968at2759"/>
<evidence type="ECO:0000256" key="3">
    <source>
        <dbReference type="ARBA" id="ARBA00022737"/>
    </source>
</evidence>
<keyword evidence="2 5" id="KW-0853">WD repeat</keyword>
<reference evidence="8" key="1">
    <citation type="journal article" date="2014" name="Proc. Natl. Acad. Sci. U.S.A.">
        <title>Extensive sampling of basidiomycete genomes demonstrates inadequacy of the white-rot/brown-rot paradigm for wood decay fungi.</title>
        <authorList>
            <person name="Riley R."/>
            <person name="Salamov A.A."/>
            <person name="Brown D.W."/>
            <person name="Nagy L.G."/>
            <person name="Floudas D."/>
            <person name="Held B.W."/>
            <person name="Levasseur A."/>
            <person name="Lombard V."/>
            <person name="Morin E."/>
            <person name="Otillar R."/>
            <person name="Lindquist E.A."/>
            <person name="Sun H."/>
            <person name="LaButti K.M."/>
            <person name="Schmutz J."/>
            <person name="Jabbour D."/>
            <person name="Luo H."/>
            <person name="Baker S.E."/>
            <person name="Pisabarro A.G."/>
            <person name="Walton J.D."/>
            <person name="Blanchette R.A."/>
            <person name="Henrissat B."/>
            <person name="Martin F."/>
            <person name="Cullen D."/>
            <person name="Hibbett D.S."/>
            <person name="Grigoriev I.V."/>
        </authorList>
    </citation>
    <scope>NUCLEOTIDE SEQUENCE [LARGE SCALE GENOMIC DNA]</scope>
    <source>
        <strain evidence="8">FD-172 SS1</strain>
    </source>
</reference>
<dbReference type="CDD" id="cd00200">
    <property type="entry name" value="WD40"/>
    <property type="match status" value="1"/>
</dbReference>
<dbReference type="HOGENOM" id="CLU_014017_2_0_1"/>
<dbReference type="InterPro" id="IPR020472">
    <property type="entry name" value="WD40_PAC1"/>
</dbReference>
<name>A0A067MKM9_BOTB1</name>
<accession>A0A067MKM9</accession>
<dbReference type="InterPro" id="IPR039241">
    <property type="entry name" value="Rrp9-like"/>
</dbReference>
<dbReference type="PRINTS" id="PR00320">
    <property type="entry name" value="GPROTEINBRPT"/>
</dbReference>
<dbReference type="PROSITE" id="PS50082">
    <property type="entry name" value="WD_REPEATS_2"/>
    <property type="match status" value="5"/>
</dbReference>